<dbReference type="EMBL" id="CP000699">
    <property type="protein sequence ID" value="ABQ67219.1"/>
    <property type="molecule type" value="Genomic_DNA"/>
</dbReference>
<dbReference type="KEGG" id="swi:Swit_0852"/>
<dbReference type="AlphaFoldDB" id="A0A9J9LCM8"/>
<evidence type="ECO:0000313" key="6">
    <source>
        <dbReference type="Proteomes" id="UP000001989"/>
    </source>
</evidence>
<organism evidence="5 6">
    <name type="scientific">Rhizorhabdus wittichii (strain DSM 6014 / CCUG 31198 / JCM 15750 / NBRC 105917 / EY 4224 / RW1)</name>
    <name type="common">Sphingomonas wittichii</name>
    <dbReference type="NCBI Taxonomy" id="392499"/>
    <lineage>
        <taxon>Bacteria</taxon>
        <taxon>Pseudomonadati</taxon>
        <taxon>Pseudomonadota</taxon>
        <taxon>Alphaproteobacteria</taxon>
        <taxon>Sphingomonadales</taxon>
        <taxon>Sphingomonadaceae</taxon>
        <taxon>Rhizorhabdus</taxon>
    </lineage>
</organism>
<dbReference type="InterPro" id="IPR001424">
    <property type="entry name" value="SOD_Cu_Zn_dom"/>
</dbReference>
<comment type="function">
    <text evidence="2">Destroys radicals which are normally produced within the cells and which are toxic to biological systems.</text>
</comment>
<dbReference type="Pfam" id="PF00080">
    <property type="entry name" value="Sod_Cu"/>
    <property type="match status" value="1"/>
</dbReference>
<proteinExistence type="inferred from homology"/>
<keyword evidence="2" id="KW-0479">Metal-binding</keyword>
<name>A0A9J9LCM8_RHIWR</name>
<gene>
    <name evidence="5" type="ordered locus">Swit_0852</name>
</gene>
<comment type="catalytic activity">
    <reaction evidence="2">
        <text>2 superoxide + 2 H(+) = H2O2 + O2</text>
        <dbReference type="Rhea" id="RHEA:20696"/>
        <dbReference type="ChEBI" id="CHEBI:15378"/>
        <dbReference type="ChEBI" id="CHEBI:15379"/>
        <dbReference type="ChEBI" id="CHEBI:16240"/>
        <dbReference type="ChEBI" id="CHEBI:18421"/>
        <dbReference type="EC" id="1.15.1.1"/>
    </reaction>
</comment>
<evidence type="ECO:0000256" key="2">
    <source>
        <dbReference type="RuleBase" id="RU000393"/>
    </source>
</evidence>
<feature type="signal peptide" evidence="3">
    <location>
        <begin position="1"/>
        <end position="27"/>
    </location>
</feature>
<dbReference type="PROSITE" id="PS00332">
    <property type="entry name" value="SOD_CU_ZN_2"/>
    <property type="match status" value="1"/>
</dbReference>
<feature type="domain" description="Superoxide dismutase copper/zinc binding" evidence="4">
    <location>
        <begin position="49"/>
        <end position="180"/>
    </location>
</feature>
<dbReference type="Proteomes" id="UP000001989">
    <property type="component" value="Chromosome"/>
</dbReference>
<dbReference type="GO" id="GO:0005507">
    <property type="term" value="F:copper ion binding"/>
    <property type="evidence" value="ECO:0007669"/>
    <property type="project" value="InterPro"/>
</dbReference>
<comment type="cofactor">
    <cofactor evidence="2">
        <name>Zn(2+)</name>
        <dbReference type="ChEBI" id="CHEBI:29105"/>
    </cofactor>
    <text evidence="2">Binds 1 zinc ion per subunit.</text>
</comment>
<feature type="chain" id="PRO_5039941273" description="Superoxide dismutase [Cu-Zn]" evidence="3">
    <location>
        <begin position="28"/>
        <end position="183"/>
    </location>
</feature>
<dbReference type="InterPro" id="IPR018152">
    <property type="entry name" value="SOD_Cu/Zn_BS"/>
</dbReference>
<keyword evidence="2" id="KW-0560">Oxidoreductase</keyword>
<evidence type="ECO:0000259" key="4">
    <source>
        <dbReference type="Pfam" id="PF00080"/>
    </source>
</evidence>
<comment type="similarity">
    <text evidence="1 2">Belongs to the Cu-Zn superoxide dismutase family.</text>
</comment>
<evidence type="ECO:0000256" key="3">
    <source>
        <dbReference type="SAM" id="SignalP"/>
    </source>
</evidence>
<evidence type="ECO:0000313" key="5">
    <source>
        <dbReference type="EMBL" id="ABQ67219.1"/>
    </source>
</evidence>
<keyword evidence="3" id="KW-0732">Signal</keyword>
<dbReference type="PANTHER" id="PTHR10003">
    <property type="entry name" value="SUPEROXIDE DISMUTASE CU-ZN -RELATED"/>
    <property type="match status" value="1"/>
</dbReference>
<keyword evidence="6" id="KW-1185">Reference proteome</keyword>
<accession>A0A9J9LCM8</accession>
<keyword evidence="2" id="KW-0862">Zinc</keyword>
<dbReference type="GO" id="GO:0004784">
    <property type="term" value="F:superoxide dismutase activity"/>
    <property type="evidence" value="ECO:0007669"/>
    <property type="project" value="UniProtKB-EC"/>
</dbReference>
<dbReference type="SUPFAM" id="SSF49329">
    <property type="entry name" value="Cu,Zn superoxide dismutase-like"/>
    <property type="match status" value="1"/>
</dbReference>
<keyword evidence="2" id="KW-0186">Copper</keyword>
<dbReference type="Gene3D" id="2.60.40.200">
    <property type="entry name" value="Superoxide dismutase, copper/zinc binding domain"/>
    <property type="match status" value="1"/>
</dbReference>
<dbReference type="InterPro" id="IPR024134">
    <property type="entry name" value="SOD_Cu/Zn_/chaperone"/>
</dbReference>
<evidence type="ECO:0000256" key="1">
    <source>
        <dbReference type="ARBA" id="ARBA00010457"/>
    </source>
</evidence>
<comment type="cofactor">
    <cofactor evidence="2">
        <name>Cu cation</name>
        <dbReference type="ChEBI" id="CHEBI:23378"/>
    </cofactor>
    <text evidence="2">Binds 1 copper ion per subunit.</text>
</comment>
<dbReference type="EC" id="1.15.1.1" evidence="2"/>
<sequence>MSRTRSLSMGLLAALPILLAAPAAALAHDHGHGGGGAMADLIDGQGQTKGKATIRQGKDGIEVDVKAVGLPAGVHAVHVHTTGTCTGPDFTSAGGHWNPGKKQHGHDNPAGAHMGDMPNMTVGADGTGELRTVIKGGMLTGGAAPLLDADGAAVVVHAAADDYKTDPTGNAGGRLACGVIKAE</sequence>
<protein>
    <recommendedName>
        <fullName evidence="2">Superoxide dismutase [Cu-Zn]</fullName>
        <ecNumber evidence="2">1.15.1.1</ecNumber>
    </recommendedName>
</protein>
<dbReference type="InterPro" id="IPR036423">
    <property type="entry name" value="SOD-like_Cu/Zn_dom_sf"/>
</dbReference>
<reference evidence="5 6" key="1">
    <citation type="journal article" date="2010" name="J. Bacteriol.">
        <title>Genome sequence of the dioxin-mineralizing bacterium Sphingomonas wittichii RW1.</title>
        <authorList>
            <person name="Miller T.R."/>
            <person name="Delcher A.L."/>
            <person name="Salzberg S.L."/>
            <person name="Saunders E."/>
            <person name="Detter J.C."/>
            <person name="Halden R.U."/>
        </authorList>
    </citation>
    <scope>NUCLEOTIDE SEQUENCE [LARGE SCALE GENOMIC DNA]</scope>
    <source>
        <strain evidence="6">DSM 6014 / CCUG 31198 / JCM 15750 / NBRC 105917 / EY 4224 / RW1</strain>
    </source>
</reference>